<protein>
    <recommendedName>
        <fullName evidence="4 6">50S ribosomal protein L17</fullName>
    </recommendedName>
</protein>
<dbReference type="GO" id="GO:0022625">
    <property type="term" value="C:cytosolic large ribosomal subunit"/>
    <property type="evidence" value="ECO:0007669"/>
    <property type="project" value="TreeGrafter"/>
</dbReference>
<dbReference type="NCBIfam" id="TIGR00059">
    <property type="entry name" value="L17"/>
    <property type="match status" value="1"/>
</dbReference>
<dbReference type="GO" id="GO:0003735">
    <property type="term" value="F:structural constituent of ribosome"/>
    <property type="evidence" value="ECO:0007669"/>
    <property type="project" value="InterPro"/>
</dbReference>
<evidence type="ECO:0000256" key="2">
    <source>
        <dbReference type="ARBA" id="ARBA00022980"/>
    </source>
</evidence>
<gene>
    <name evidence="7" type="ORF">UW65_C0001G0030</name>
</gene>
<proteinExistence type="inferred from homology"/>
<dbReference type="EMBL" id="LCJD01000001">
    <property type="protein sequence ID" value="KKT70168.1"/>
    <property type="molecule type" value="Genomic_DNA"/>
</dbReference>
<dbReference type="PANTHER" id="PTHR14413">
    <property type="entry name" value="RIBOSOMAL PROTEIN L17"/>
    <property type="match status" value="1"/>
</dbReference>
<dbReference type="AlphaFoldDB" id="A0A0G1JFR9"/>
<comment type="similarity">
    <text evidence="1 5">Belongs to the bacterial ribosomal protein bL17 family.</text>
</comment>
<dbReference type="Pfam" id="PF01196">
    <property type="entry name" value="Ribosomal_L17"/>
    <property type="match status" value="1"/>
</dbReference>
<dbReference type="InterPro" id="IPR000456">
    <property type="entry name" value="Ribosomal_bL17"/>
</dbReference>
<evidence type="ECO:0000256" key="4">
    <source>
        <dbReference type="ARBA" id="ARBA00035494"/>
    </source>
</evidence>
<evidence type="ECO:0000256" key="1">
    <source>
        <dbReference type="ARBA" id="ARBA00008777"/>
    </source>
</evidence>
<keyword evidence="3 5" id="KW-0687">Ribonucleoprotein</keyword>
<evidence type="ECO:0000313" key="7">
    <source>
        <dbReference type="EMBL" id="KKT70168.1"/>
    </source>
</evidence>
<evidence type="ECO:0000256" key="3">
    <source>
        <dbReference type="ARBA" id="ARBA00023274"/>
    </source>
</evidence>
<comment type="caution">
    <text evidence="7">The sequence shown here is derived from an EMBL/GenBank/DDBJ whole genome shotgun (WGS) entry which is preliminary data.</text>
</comment>
<dbReference type="Gene3D" id="3.90.1030.10">
    <property type="entry name" value="Ribosomal protein L17"/>
    <property type="match status" value="1"/>
</dbReference>
<organism evidence="7 8">
    <name type="scientific">candidate division WWE3 bacterium GW2011_GWB1_44_4</name>
    <dbReference type="NCBI Taxonomy" id="1619116"/>
    <lineage>
        <taxon>Bacteria</taxon>
        <taxon>Katanobacteria</taxon>
    </lineage>
</organism>
<dbReference type="PANTHER" id="PTHR14413:SF16">
    <property type="entry name" value="LARGE RIBOSOMAL SUBUNIT PROTEIN BL17M"/>
    <property type="match status" value="1"/>
</dbReference>
<sequence length="116" mass="13046">MLLRNMAKQLFERGFVKTTLPKAKILRPFAEKLITQAKKKDFNQIKRVGAVLNSESVSRTLFDKIAPQFAKRSGGYTRILKLGTRSGDAAALARIEFVEKPEEPKKKASKNAKNQV</sequence>
<evidence type="ECO:0000256" key="5">
    <source>
        <dbReference type="RuleBase" id="RU000660"/>
    </source>
</evidence>
<keyword evidence="2 5" id="KW-0689">Ribosomal protein</keyword>
<dbReference type="InterPro" id="IPR036373">
    <property type="entry name" value="Ribosomal_bL17_sf"/>
</dbReference>
<name>A0A0G1JFR9_UNCKA</name>
<dbReference type="GO" id="GO:0006412">
    <property type="term" value="P:translation"/>
    <property type="evidence" value="ECO:0007669"/>
    <property type="project" value="InterPro"/>
</dbReference>
<dbReference type="SUPFAM" id="SSF64263">
    <property type="entry name" value="Prokaryotic ribosomal protein L17"/>
    <property type="match status" value="1"/>
</dbReference>
<dbReference type="Proteomes" id="UP000034783">
    <property type="component" value="Unassembled WGS sequence"/>
</dbReference>
<accession>A0A0G1JFR9</accession>
<evidence type="ECO:0000256" key="6">
    <source>
        <dbReference type="RuleBase" id="RU000661"/>
    </source>
</evidence>
<evidence type="ECO:0000313" key="8">
    <source>
        <dbReference type="Proteomes" id="UP000034783"/>
    </source>
</evidence>
<reference evidence="7 8" key="1">
    <citation type="journal article" date="2015" name="Nature">
        <title>rRNA introns, odd ribosomes, and small enigmatic genomes across a large radiation of phyla.</title>
        <authorList>
            <person name="Brown C.T."/>
            <person name="Hug L.A."/>
            <person name="Thomas B.C."/>
            <person name="Sharon I."/>
            <person name="Castelle C.J."/>
            <person name="Singh A."/>
            <person name="Wilkins M.J."/>
            <person name="Williams K.H."/>
            <person name="Banfield J.F."/>
        </authorList>
    </citation>
    <scope>NUCLEOTIDE SEQUENCE [LARGE SCALE GENOMIC DNA]</scope>
</reference>